<dbReference type="Proteomes" id="UP000198744">
    <property type="component" value="Unassembled WGS sequence"/>
</dbReference>
<dbReference type="Pfam" id="PF08668">
    <property type="entry name" value="HDOD"/>
    <property type="match status" value="1"/>
</dbReference>
<feature type="compositionally biased region" description="Basic and acidic residues" evidence="1">
    <location>
        <begin position="347"/>
        <end position="356"/>
    </location>
</feature>
<proteinExistence type="predicted"/>
<evidence type="ECO:0000313" key="3">
    <source>
        <dbReference type="EMBL" id="SEM55208.1"/>
    </source>
</evidence>
<name>A0A1H7ZCC9_9BACT</name>
<dbReference type="PANTHER" id="PTHR33525">
    <property type="match status" value="1"/>
</dbReference>
<sequence length="549" mass="61699">MENKSEDRNHEPKAIKSTVEGCLDPEGREKRAEAVHGTVDFLMRRMHHKGELPAFSSHMIEINSKLSSLTSVNFSSAGDLAGIILKDFSLTNRLLKIVNSALYAGQSGKVTTISKALFLLGIEKIRIMAATLMIFDHLENKSQAKELQEIALNSLMSGLVASSIAEKMKLGGTEEVFICAMLYNLGKMLVICYFPEEYEEIKRRMSETGQDETAASKSVLGISYNDLGMAVSRSWNFPDKIVNSMEPLSEQLLDQPKTELGNLRVLSSYSNELLSSLINSPSPERAEVLSSMLKRYRKRVPIPQDEMKSLLESTVTKVHPYSDAVKADKQSVNRFKNLFQSTPESIPEVRKTKTAEPSENPVLPKEPVPHAAPSGATDAESKRNVLANGLREIKEVMKGAYRLNDVLYMILETMYRGFELSRVVFCLRDAKQGAMVARFGLGENIDEIVRHFHFRISRSSDLFNIVIAQGKGILIDNAANPNILKILPDWYQYLIAAPSFFIYPLISPKGCIGMFYGDRKMRETMLTEADKKFMEELRDIFLFAITRQQ</sequence>
<dbReference type="Gene3D" id="3.30.450.40">
    <property type="match status" value="1"/>
</dbReference>
<dbReference type="STRING" id="43775.SAMN04489760_12144"/>
<gene>
    <name evidence="3" type="ORF">SAMN04489760_12144</name>
</gene>
<dbReference type="InterPro" id="IPR052340">
    <property type="entry name" value="RNase_Y/CdgJ"/>
</dbReference>
<reference evidence="3 4" key="1">
    <citation type="submission" date="2016-10" db="EMBL/GenBank/DDBJ databases">
        <authorList>
            <person name="de Groot N.N."/>
        </authorList>
    </citation>
    <scope>NUCLEOTIDE SEQUENCE [LARGE SCALE GENOMIC DNA]</scope>
    <source>
        <strain evidence="3 4">DSM 8423</strain>
    </source>
</reference>
<accession>A0A1H7ZCC9</accession>
<dbReference type="PANTHER" id="PTHR33525:SF3">
    <property type="entry name" value="RIBONUCLEASE Y"/>
    <property type="match status" value="1"/>
</dbReference>
<dbReference type="SUPFAM" id="SSF109604">
    <property type="entry name" value="HD-domain/PDEase-like"/>
    <property type="match status" value="1"/>
</dbReference>
<dbReference type="InterPro" id="IPR013976">
    <property type="entry name" value="HDOD"/>
</dbReference>
<feature type="domain" description="HDOD" evidence="2">
    <location>
        <begin position="52"/>
        <end position="251"/>
    </location>
</feature>
<protein>
    <submittedName>
        <fullName evidence="3">HDOD domain-containing protein</fullName>
    </submittedName>
</protein>
<dbReference type="InterPro" id="IPR029016">
    <property type="entry name" value="GAF-like_dom_sf"/>
</dbReference>
<evidence type="ECO:0000313" key="4">
    <source>
        <dbReference type="Proteomes" id="UP000198744"/>
    </source>
</evidence>
<feature type="region of interest" description="Disordered" evidence="1">
    <location>
        <begin position="346"/>
        <end position="380"/>
    </location>
</feature>
<dbReference type="AlphaFoldDB" id="A0A1H7ZCC9"/>
<dbReference type="SUPFAM" id="SSF55781">
    <property type="entry name" value="GAF domain-like"/>
    <property type="match status" value="1"/>
</dbReference>
<dbReference type="RefSeq" id="WP_093884131.1">
    <property type="nucleotide sequence ID" value="NZ_FOBS01000021.1"/>
</dbReference>
<evidence type="ECO:0000259" key="2">
    <source>
        <dbReference type="PROSITE" id="PS51833"/>
    </source>
</evidence>
<organism evidence="3 4">
    <name type="scientific">Syntrophus gentianae</name>
    <dbReference type="NCBI Taxonomy" id="43775"/>
    <lineage>
        <taxon>Bacteria</taxon>
        <taxon>Pseudomonadati</taxon>
        <taxon>Thermodesulfobacteriota</taxon>
        <taxon>Syntrophia</taxon>
        <taxon>Syntrophales</taxon>
        <taxon>Syntrophaceae</taxon>
        <taxon>Syntrophus</taxon>
    </lineage>
</organism>
<dbReference type="PROSITE" id="PS51833">
    <property type="entry name" value="HDOD"/>
    <property type="match status" value="1"/>
</dbReference>
<keyword evidence="4" id="KW-1185">Reference proteome</keyword>
<evidence type="ECO:0000256" key="1">
    <source>
        <dbReference type="SAM" id="MobiDB-lite"/>
    </source>
</evidence>
<dbReference type="EMBL" id="FOBS01000021">
    <property type="protein sequence ID" value="SEM55208.1"/>
    <property type="molecule type" value="Genomic_DNA"/>
</dbReference>
<dbReference type="Gene3D" id="1.10.3210.10">
    <property type="entry name" value="Hypothetical protein af1432"/>
    <property type="match status" value="1"/>
</dbReference>
<dbReference type="OrthoDB" id="9791419at2"/>